<comment type="caution">
    <text evidence="4">The sequence shown here is derived from an EMBL/GenBank/DDBJ whole genome shotgun (WGS) entry which is preliminary data.</text>
</comment>
<dbReference type="InterPro" id="IPR009061">
    <property type="entry name" value="DNA-bd_dom_put_sf"/>
</dbReference>
<dbReference type="GO" id="GO:0003700">
    <property type="term" value="F:DNA-binding transcription factor activity"/>
    <property type="evidence" value="ECO:0007669"/>
    <property type="project" value="InterPro"/>
</dbReference>
<feature type="compositionally biased region" description="Basic and acidic residues" evidence="2">
    <location>
        <begin position="254"/>
        <end position="266"/>
    </location>
</feature>
<keyword evidence="5" id="KW-1185">Reference proteome</keyword>
<dbReference type="RefSeq" id="WP_128497002.1">
    <property type="nucleotide sequence ID" value="NZ_RZNC01000001.1"/>
</dbReference>
<sequence length="266" mass="29519">MPWSTSELAELAGTTVNTVRHYHRSGLLEEPDRMSNGYKQYGARHLVRLLQIRRLRDLGVPLSQIESVGSGGDSPAGALLAIDSDLEASIERLQRARAEIRAILEGSTATDLPPGFEDVAKRLSTPERSLMLVYEQLYDREAMKDLRTMVETDSDDGSAEFEALTVDADDETRQRIAAMFAPAIARQVIDHPWLTEPDAHLLKGPRVTSDTFVETFRELYNEAQLDVIARASVLAREQVETARAASDPDDLIDPDDRLDSDGGESR</sequence>
<dbReference type="Proteomes" id="UP000288603">
    <property type="component" value="Unassembled WGS sequence"/>
</dbReference>
<dbReference type="PANTHER" id="PTHR30204:SF93">
    <property type="entry name" value="HTH MERR-TYPE DOMAIN-CONTAINING PROTEIN"/>
    <property type="match status" value="1"/>
</dbReference>
<dbReference type="PRINTS" id="PR00040">
    <property type="entry name" value="HTHMERR"/>
</dbReference>
<dbReference type="GO" id="GO:0003677">
    <property type="term" value="F:DNA binding"/>
    <property type="evidence" value="ECO:0007669"/>
    <property type="project" value="UniProtKB-KW"/>
</dbReference>
<evidence type="ECO:0000313" key="4">
    <source>
        <dbReference type="EMBL" id="RWZ67821.1"/>
    </source>
</evidence>
<accession>A0A444QE64</accession>
<dbReference type="OrthoDB" id="4569196at2"/>
<name>A0A444QE64_9MICO</name>
<protein>
    <submittedName>
        <fullName evidence="4">MerR family transcriptional regulator</fullName>
    </submittedName>
</protein>
<evidence type="ECO:0000313" key="5">
    <source>
        <dbReference type="Proteomes" id="UP000288603"/>
    </source>
</evidence>
<dbReference type="InterPro" id="IPR047057">
    <property type="entry name" value="MerR_fam"/>
</dbReference>
<dbReference type="AlphaFoldDB" id="A0A444QE64"/>
<reference evidence="4 5" key="1">
    <citation type="submission" date="2018-12" db="EMBL/GenBank/DDBJ databases">
        <authorList>
            <person name="Li F."/>
        </authorList>
    </citation>
    <scope>NUCLEOTIDE SEQUENCE [LARGE SCALE GENOMIC DNA]</scope>
    <source>
        <strain evidence="4 5">8H24J-4-2</strain>
    </source>
</reference>
<proteinExistence type="predicted"/>
<dbReference type="InterPro" id="IPR000551">
    <property type="entry name" value="MerR-type_HTH_dom"/>
</dbReference>
<dbReference type="Pfam" id="PF13411">
    <property type="entry name" value="MerR_1"/>
    <property type="match status" value="1"/>
</dbReference>
<keyword evidence="1" id="KW-0238">DNA-binding</keyword>
<gene>
    <name evidence="4" type="ORF">ELQ92_00670</name>
</gene>
<dbReference type="EMBL" id="RZNC01000001">
    <property type="protein sequence ID" value="RWZ67821.1"/>
    <property type="molecule type" value="Genomic_DNA"/>
</dbReference>
<dbReference type="PROSITE" id="PS50937">
    <property type="entry name" value="HTH_MERR_2"/>
    <property type="match status" value="1"/>
</dbReference>
<evidence type="ECO:0000259" key="3">
    <source>
        <dbReference type="PROSITE" id="PS50937"/>
    </source>
</evidence>
<dbReference type="CDD" id="cd00592">
    <property type="entry name" value="HTH_MerR-like"/>
    <property type="match status" value="1"/>
</dbReference>
<evidence type="ECO:0000256" key="1">
    <source>
        <dbReference type="ARBA" id="ARBA00023125"/>
    </source>
</evidence>
<dbReference type="PANTHER" id="PTHR30204">
    <property type="entry name" value="REDOX-CYCLING DRUG-SENSING TRANSCRIPTIONAL ACTIVATOR SOXR"/>
    <property type="match status" value="1"/>
</dbReference>
<dbReference type="Gene3D" id="1.10.1660.10">
    <property type="match status" value="1"/>
</dbReference>
<feature type="domain" description="HTH merR-type" evidence="3">
    <location>
        <begin position="1"/>
        <end position="71"/>
    </location>
</feature>
<organism evidence="4 5">
    <name type="scientific">Labedella populi</name>
    <dbReference type="NCBI Taxonomy" id="2498850"/>
    <lineage>
        <taxon>Bacteria</taxon>
        <taxon>Bacillati</taxon>
        <taxon>Actinomycetota</taxon>
        <taxon>Actinomycetes</taxon>
        <taxon>Micrococcales</taxon>
        <taxon>Microbacteriaceae</taxon>
        <taxon>Labedella</taxon>
    </lineage>
</organism>
<feature type="region of interest" description="Disordered" evidence="2">
    <location>
        <begin position="240"/>
        <end position="266"/>
    </location>
</feature>
<evidence type="ECO:0000256" key="2">
    <source>
        <dbReference type="SAM" id="MobiDB-lite"/>
    </source>
</evidence>
<dbReference type="SUPFAM" id="SSF46955">
    <property type="entry name" value="Putative DNA-binding domain"/>
    <property type="match status" value="1"/>
</dbReference>
<dbReference type="SMART" id="SM00422">
    <property type="entry name" value="HTH_MERR"/>
    <property type="match status" value="1"/>
</dbReference>